<sequence>MRAADMAAPRTVGALPRTVLAAVAAVLLIPASLGLAGCAETRAPGGSGGFGGSGTSVEAGIDTLHTALTSIDGVDQARVTTNTDGSPVQRRLNVVLYVSDLSADAVTPVVADALQEAWHFDAFTPVGYAIEVWPAPVPEPPVDYDDMFDLETILTDLDLGGGYVYDRQLALDADVLEARFGPRG</sequence>
<proteinExistence type="predicted"/>
<reference evidence="1 2" key="1">
    <citation type="submission" date="2018-09" db="EMBL/GenBank/DDBJ databases">
        <title>Novel species of Cryobacterium.</title>
        <authorList>
            <person name="Liu Q."/>
            <person name="Xin Y.-H."/>
        </authorList>
    </citation>
    <scope>NUCLEOTIDE SEQUENCE [LARGE SCALE GENOMIC DNA]</scope>
    <source>
        <strain evidence="1 2">Hh39</strain>
    </source>
</reference>
<dbReference type="AlphaFoldDB" id="A0A3A5MEG8"/>
<dbReference type="Proteomes" id="UP000272015">
    <property type="component" value="Unassembled WGS sequence"/>
</dbReference>
<keyword evidence="2" id="KW-1185">Reference proteome</keyword>
<dbReference type="EMBL" id="QZVS01000082">
    <property type="protein sequence ID" value="RJT88547.1"/>
    <property type="molecule type" value="Genomic_DNA"/>
</dbReference>
<comment type="caution">
    <text evidence="1">The sequence shown here is derived from an EMBL/GenBank/DDBJ whole genome shotgun (WGS) entry which is preliminary data.</text>
</comment>
<accession>A0A3A5MEG8</accession>
<organism evidence="1 2">
    <name type="scientific">Cryobacterium melibiosiphilum</name>
    <dbReference type="NCBI Taxonomy" id="995039"/>
    <lineage>
        <taxon>Bacteria</taxon>
        <taxon>Bacillati</taxon>
        <taxon>Actinomycetota</taxon>
        <taxon>Actinomycetes</taxon>
        <taxon>Micrococcales</taxon>
        <taxon>Microbacteriaceae</taxon>
        <taxon>Cryobacterium</taxon>
    </lineage>
</organism>
<protein>
    <submittedName>
        <fullName evidence="1">Uncharacterized protein</fullName>
    </submittedName>
</protein>
<evidence type="ECO:0000313" key="1">
    <source>
        <dbReference type="EMBL" id="RJT88547.1"/>
    </source>
</evidence>
<name>A0A3A5MEG8_9MICO</name>
<gene>
    <name evidence="1" type="ORF">D6T64_10495</name>
</gene>
<evidence type="ECO:0000313" key="2">
    <source>
        <dbReference type="Proteomes" id="UP000272015"/>
    </source>
</evidence>